<sequence>MQPTSLSPTIIVKNVEKAKAFYAEHFGATTTFDCGWYVNLELGAGGPTLQFMQPQSPNQPEYQGGLTYNIRLESTERVDSEHNRMNEAGLPIVMPLEDHPWGDRGFCTLDPYGVALYIYADTEPSEEFRQYYV</sequence>
<dbReference type="EMBL" id="AP024485">
    <property type="protein sequence ID" value="BCS88229.1"/>
    <property type="molecule type" value="Genomic_DNA"/>
</dbReference>
<proteinExistence type="predicted"/>
<evidence type="ECO:0000259" key="1">
    <source>
        <dbReference type="PROSITE" id="PS51819"/>
    </source>
</evidence>
<dbReference type="Gene3D" id="3.30.720.110">
    <property type="match status" value="1"/>
</dbReference>
<dbReference type="SUPFAM" id="SSF54593">
    <property type="entry name" value="Glyoxalase/Bleomycin resistance protein/Dihydroxybiphenyl dioxygenase"/>
    <property type="match status" value="1"/>
</dbReference>
<dbReference type="Pfam" id="PF00903">
    <property type="entry name" value="Glyoxalase"/>
    <property type="match status" value="1"/>
</dbReference>
<organism evidence="2 3">
    <name type="scientific">Pseudodesulfovibrio sediminis</name>
    <dbReference type="NCBI Taxonomy" id="2810563"/>
    <lineage>
        <taxon>Bacteria</taxon>
        <taxon>Pseudomonadati</taxon>
        <taxon>Thermodesulfobacteriota</taxon>
        <taxon>Desulfovibrionia</taxon>
        <taxon>Desulfovibrionales</taxon>
        <taxon>Desulfovibrionaceae</taxon>
    </lineage>
</organism>
<evidence type="ECO:0000313" key="3">
    <source>
        <dbReference type="Proteomes" id="UP001053296"/>
    </source>
</evidence>
<gene>
    <name evidence="2" type="ORF">PSDVSF_14710</name>
</gene>
<keyword evidence="3" id="KW-1185">Reference proteome</keyword>
<reference evidence="2" key="1">
    <citation type="journal article" date="2022" name="Arch. Microbiol.">
        <title>Pseudodesulfovibrio sediminis sp. nov., a mesophilic and neutrophilic sulfate-reducing bacterium isolated from sediment of a brackish lake.</title>
        <authorList>
            <person name="Takahashi A."/>
            <person name="Kojima H."/>
            <person name="Watanabe M."/>
            <person name="Fukui M."/>
        </authorList>
    </citation>
    <scope>NUCLEOTIDE SEQUENCE</scope>
    <source>
        <strain evidence="2">SF6</strain>
    </source>
</reference>
<dbReference type="Proteomes" id="UP001053296">
    <property type="component" value="Chromosome"/>
</dbReference>
<dbReference type="RefSeq" id="WP_229595680.1">
    <property type="nucleotide sequence ID" value="NZ_AP024485.1"/>
</dbReference>
<accession>A0ABN6ESU8</accession>
<dbReference type="Gene3D" id="3.30.720.120">
    <property type="match status" value="1"/>
</dbReference>
<dbReference type="InterPro" id="IPR004360">
    <property type="entry name" value="Glyas_Fos-R_dOase_dom"/>
</dbReference>
<name>A0ABN6ESU8_9BACT</name>
<dbReference type="InterPro" id="IPR029068">
    <property type="entry name" value="Glyas_Bleomycin-R_OHBP_Dase"/>
</dbReference>
<evidence type="ECO:0000313" key="2">
    <source>
        <dbReference type="EMBL" id="BCS88229.1"/>
    </source>
</evidence>
<protein>
    <submittedName>
        <fullName evidence="2">Antibiotic resistance protein</fullName>
    </submittedName>
</protein>
<dbReference type="InterPro" id="IPR037523">
    <property type="entry name" value="VOC_core"/>
</dbReference>
<feature type="domain" description="VOC" evidence="1">
    <location>
        <begin position="4"/>
        <end position="121"/>
    </location>
</feature>
<dbReference type="PROSITE" id="PS51819">
    <property type="entry name" value="VOC"/>
    <property type="match status" value="1"/>
</dbReference>